<proteinExistence type="predicted"/>
<reference evidence="1 2" key="1">
    <citation type="submission" date="2023-02" db="EMBL/GenBank/DDBJ databases">
        <title>LHISI_Scaffold_Assembly.</title>
        <authorList>
            <person name="Stuart O.P."/>
            <person name="Cleave R."/>
            <person name="Magrath M.J.L."/>
            <person name="Mikheyev A.S."/>
        </authorList>
    </citation>
    <scope>NUCLEOTIDE SEQUENCE [LARGE SCALE GENOMIC DNA]</scope>
    <source>
        <strain evidence="1">Daus_M_001</strain>
        <tissue evidence="1">Leg muscle</tissue>
    </source>
</reference>
<sequence length="474" mass="52844">MTSCGECSWPPSQRSQSNEATVKIVSFVPPHASEYGYPQLLLLHGTWRIDMLTRGSIAKNCKPEILSVGILGRLTDRGSCLCKHRLWLERHRCSHGDICKQDWAFRTDEIVYYFVRQTTAGGTSWESRQNFGGRTTKRDNESSSLVKFEGHWNIYFSANIRLSRHSTACPTQSRLACCDFLNVSVYQPPFGLDSPGSGSVHAYLIPGNLGWDCSTFVVDVYAELRNLPTSTVRLIASHQGVPGSIPSRVTPGFSQKPDDAAGRRVFSGISHPPPAHAARRCTISSSFPPHRFARPRVVKSRPNLSTQLTCMVHKYSDQAHVNVTIAYVQGIQMGLNSDPEPLGLFATPYLRMSSSHKRAQTFKTDSVGIREENEVVSFMNPCSETQALPRNDAAQRLEIVNHQHFTVVPVADYAGASILHNTRSEEVYIHLRAFVYKSVFQPKIQTTPFSLDELAGEQFTVGTPRLVVCSQRDT</sequence>
<organism evidence="1 2">
    <name type="scientific">Dryococelus australis</name>
    <dbReference type="NCBI Taxonomy" id="614101"/>
    <lineage>
        <taxon>Eukaryota</taxon>
        <taxon>Metazoa</taxon>
        <taxon>Ecdysozoa</taxon>
        <taxon>Arthropoda</taxon>
        <taxon>Hexapoda</taxon>
        <taxon>Insecta</taxon>
        <taxon>Pterygota</taxon>
        <taxon>Neoptera</taxon>
        <taxon>Polyneoptera</taxon>
        <taxon>Phasmatodea</taxon>
        <taxon>Verophasmatodea</taxon>
        <taxon>Anareolatae</taxon>
        <taxon>Phasmatidae</taxon>
        <taxon>Eurycanthinae</taxon>
        <taxon>Dryococelus</taxon>
    </lineage>
</organism>
<gene>
    <name evidence="1" type="ORF">PR048_022569</name>
</gene>
<dbReference type="EMBL" id="JARBHB010000008">
    <property type="protein sequence ID" value="KAJ8878102.1"/>
    <property type="molecule type" value="Genomic_DNA"/>
</dbReference>
<evidence type="ECO:0000313" key="1">
    <source>
        <dbReference type="EMBL" id="KAJ8878102.1"/>
    </source>
</evidence>
<name>A0ABQ9H1E1_9NEOP</name>
<comment type="caution">
    <text evidence="1">The sequence shown here is derived from an EMBL/GenBank/DDBJ whole genome shotgun (WGS) entry which is preliminary data.</text>
</comment>
<dbReference type="Proteomes" id="UP001159363">
    <property type="component" value="Chromosome 7"/>
</dbReference>
<keyword evidence="2" id="KW-1185">Reference proteome</keyword>
<accession>A0ABQ9H1E1</accession>
<protein>
    <submittedName>
        <fullName evidence="1">Uncharacterized protein</fullName>
    </submittedName>
</protein>
<evidence type="ECO:0000313" key="2">
    <source>
        <dbReference type="Proteomes" id="UP001159363"/>
    </source>
</evidence>